<name>A0A8T2SXN0_CERRI</name>
<protein>
    <submittedName>
        <fullName evidence="1">Uncharacterized protein</fullName>
    </submittedName>
</protein>
<dbReference type="Proteomes" id="UP000825935">
    <property type="component" value="Chromosome 16"/>
</dbReference>
<evidence type="ECO:0000313" key="2">
    <source>
        <dbReference type="Proteomes" id="UP000825935"/>
    </source>
</evidence>
<organism evidence="1 2">
    <name type="scientific">Ceratopteris richardii</name>
    <name type="common">Triangle waterfern</name>
    <dbReference type="NCBI Taxonomy" id="49495"/>
    <lineage>
        <taxon>Eukaryota</taxon>
        <taxon>Viridiplantae</taxon>
        <taxon>Streptophyta</taxon>
        <taxon>Embryophyta</taxon>
        <taxon>Tracheophyta</taxon>
        <taxon>Polypodiopsida</taxon>
        <taxon>Polypodiidae</taxon>
        <taxon>Polypodiales</taxon>
        <taxon>Pteridineae</taxon>
        <taxon>Pteridaceae</taxon>
        <taxon>Parkerioideae</taxon>
        <taxon>Ceratopteris</taxon>
    </lineage>
</organism>
<accession>A0A8T2SXN0</accession>
<reference evidence="1" key="1">
    <citation type="submission" date="2021-08" db="EMBL/GenBank/DDBJ databases">
        <title>WGS assembly of Ceratopteris richardii.</title>
        <authorList>
            <person name="Marchant D.B."/>
            <person name="Chen G."/>
            <person name="Jenkins J."/>
            <person name="Shu S."/>
            <person name="Leebens-Mack J."/>
            <person name="Grimwood J."/>
            <person name="Schmutz J."/>
            <person name="Soltis P."/>
            <person name="Soltis D."/>
            <person name="Chen Z.-H."/>
        </authorList>
    </citation>
    <scope>NUCLEOTIDE SEQUENCE</scope>
    <source>
        <strain evidence="1">Whitten #5841</strain>
        <tissue evidence="1">Leaf</tissue>
    </source>
</reference>
<dbReference type="AlphaFoldDB" id="A0A8T2SXN0"/>
<keyword evidence="2" id="KW-1185">Reference proteome</keyword>
<sequence>MEAIDALRASICSCMIFFSSTQSCCLFSHSSLSFSVSISCSSLVSLICSSKALIFSKAFLISWFSALSSSFFTSLIALQIISSTSFLSNRAIFLFYLYLRS</sequence>
<gene>
    <name evidence="1" type="ORF">KP509_16G031300</name>
</gene>
<evidence type="ECO:0000313" key="1">
    <source>
        <dbReference type="EMBL" id="KAH7387587.1"/>
    </source>
</evidence>
<proteinExistence type="predicted"/>
<comment type="caution">
    <text evidence="1">The sequence shown here is derived from an EMBL/GenBank/DDBJ whole genome shotgun (WGS) entry which is preliminary data.</text>
</comment>
<dbReference type="EMBL" id="CM035421">
    <property type="protein sequence ID" value="KAH7387587.1"/>
    <property type="molecule type" value="Genomic_DNA"/>
</dbReference>